<dbReference type="EMBL" id="KJ940992">
    <property type="protein sequence ID" value="AIT41767.1"/>
    <property type="molecule type" value="Genomic_DNA"/>
</dbReference>
<accession>A0A097H0T7</accession>
<keyword evidence="2" id="KW-0614">Plasmid</keyword>
<evidence type="ECO:0000313" key="2">
    <source>
        <dbReference type="EMBL" id="AIT41767.1"/>
    </source>
</evidence>
<name>A0A097H0T7_9PSED</name>
<reference evidence="2" key="1">
    <citation type="journal article" date="2014" name="PLoS ONE">
        <title>Mobility and generation of mosaic non-autonomous transposons by Tn3-derived inverted-repeat miniature elements (TIMEs).</title>
        <authorList>
            <person name="Szuplewska M."/>
            <person name="Ludwiczak M."/>
            <person name="Lyzwa K."/>
            <person name="Czarnecki J."/>
            <person name="Bartosik D."/>
        </authorList>
    </citation>
    <scope>NUCLEOTIDE SEQUENCE</scope>
    <source>
        <strain evidence="2">ZM1</strain>
        <plasmid evidence="2">pZM1P1</plasmid>
    </source>
</reference>
<organism evidence="2">
    <name type="scientific">Pseudomonas sp. ZM1</name>
    <dbReference type="NCBI Taxonomy" id="1523522"/>
    <lineage>
        <taxon>Bacteria</taxon>
        <taxon>Pseudomonadati</taxon>
        <taxon>Pseudomonadota</taxon>
        <taxon>Gammaproteobacteria</taxon>
        <taxon>Pseudomonadales</taxon>
        <taxon>Pseudomonadaceae</taxon>
        <taxon>Pseudomonas</taxon>
    </lineage>
</organism>
<feature type="compositionally biased region" description="Pro residues" evidence="1">
    <location>
        <begin position="1"/>
        <end position="17"/>
    </location>
</feature>
<sequence>MPAPCSAPTPPTAPSPRPARACSPPWAAGRPAREAWAVALAASDPLTRLASAPLAQAAPEALIEVALLVWYDPDPIPSLKRALDALEGIQQRRARFALDVLRRYPCTPPERSQALRDLVRPKVSFRGGPLSALLRAWDLDEADRLNTAPVLPYQTRHYAAERRKG</sequence>
<evidence type="ECO:0000256" key="1">
    <source>
        <dbReference type="SAM" id="MobiDB-lite"/>
    </source>
</evidence>
<proteinExistence type="predicted"/>
<geneLocation type="plasmid" evidence="2">
    <name>pZM1P1</name>
</geneLocation>
<dbReference type="AlphaFoldDB" id="A0A097H0T7"/>
<protein>
    <submittedName>
        <fullName evidence="2">Uncharacterized protein</fullName>
    </submittedName>
</protein>
<feature type="region of interest" description="Disordered" evidence="1">
    <location>
        <begin position="1"/>
        <end position="25"/>
    </location>
</feature>